<accession>A0A8J7SCS3</accession>
<dbReference type="SUPFAM" id="SSF53067">
    <property type="entry name" value="Actin-like ATPase domain"/>
    <property type="match status" value="1"/>
</dbReference>
<dbReference type="PANTHER" id="PTHR18964:SF174">
    <property type="entry name" value="D-ALLOSE KINASE-RELATED"/>
    <property type="match status" value="1"/>
</dbReference>
<dbReference type="CDD" id="cd24066">
    <property type="entry name" value="ASKHA_NBD_ROK_EcFRK-like"/>
    <property type="match status" value="1"/>
</dbReference>
<sequence length="300" mass="31296">MRIGVDLGGTKTEAVALGPGGEILARERVPTRREDYNKIVADIVSLVGRVEDAAGGRAAGIGLGIPGSFSPVTGLVRNASTTVLIGQPFDRDIAQALGRPVRIENDANCFALAEARAGAGQGYGVVLGLILGTGAGAGIVVHDGVHVGPNRIAGEWGHIPLPDPNDDERPGPECFCGRRGCAETWISGTGLERDHAKVTGERARAAEIAARATQGDAAALATLSRHIDRLGRTLAVVVNILDPDCIVLGGGLSHLEHLYRDLRGATRPHVFSDCFDTPILRNQLGDSAGVIGAAWLWPEV</sequence>
<dbReference type="AlphaFoldDB" id="A0A8J7SCS3"/>
<organism evidence="1 2">
    <name type="scientific">Thermohalobaculum xanthum</name>
    <dbReference type="NCBI Taxonomy" id="2753746"/>
    <lineage>
        <taxon>Bacteria</taxon>
        <taxon>Pseudomonadati</taxon>
        <taxon>Pseudomonadota</taxon>
        <taxon>Alphaproteobacteria</taxon>
        <taxon>Rhodobacterales</taxon>
        <taxon>Paracoccaceae</taxon>
        <taxon>Thermohalobaculum</taxon>
    </lineage>
</organism>
<dbReference type="Pfam" id="PF00480">
    <property type="entry name" value="ROK"/>
    <property type="match status" value="1"/>
</dbReference>
<dbReference type="RefSeq" id="WP_200607474.1">
    <property type="nucleotide sequence ID" value="NZ_JAEHHL010000001.1"/>
</dbReference>
<protein>
    <submittedName>
        <fullName evidence="1">ROK family protein</fullName>
    </submittedName>
</protein>
<name>A0A8J7SCS3_9RHOB</name>
<dbReference type="EMBL" id="JAEHHL010000001">
    <property type="protein sequence ID" value="MBK0398416.1"/>
    <property type="molecule type" value="Genomic_DNA"/>
</dbReference>
<dbReference type="GO" id="GO:0004396">
    <property type="term" value="F:hexokinase activity"/>
    <property type="evidence" value="ECO:0007669"/>
    <property type="project" value="TreeGrafter"/>
</dbReference>
<dbReference type="InterPro" id="IPR000600">
    <property type="entry name" value="ROK"/>
</dbReference>
<keyword evidence="2" id="KW-1185">Reference proteome</keyword>
<dbReference type="Proteomes" id="UP000655420">
    <property type="component" value="Unassembled WGS sequence"/>
</dbReference>
<reference evidence="1" key="1">
    <citation type="submission" date="2020-12" db="EMBL/GenBank/DDBJ databases">
        <title>Bacterial taxonomy.</title>
        <authorList>
            <person name="Pan X."/>
        </authorList>
    </citation>
    <scope>NUCLEOTIDE SEQUENCE</scope>
    <source>
        <strain evidence="1">M0105</strain>
    </source>
</reference>
<gene>
    <name evidence="1" type="ORF">H0I76_04375</name>
</gene>
<comment type="caution">
    <text evidence="1">The sequence shown here is derived from an EMBL/GenBank/DDBJ whole genome shotgun (WGS) entry which is preliminary data.</text>
</comment>
<dbReference type="Gene3D" id="3.30.420.40">
    <property type="match status" value="2"/>
</dbReference>
<evidence type="ECO:0000313" key="1">
    <source>
        <dbReference type="EMBL" id="MBK0398416.1"/>
    </source>
</evidence>
<dbReference type="InterPro" id="IPR043129">
    <property type="entry name" value="ATPase_NBD"/>
</dbReference>
<dbReference type="PANTHER" id="PTHR18964">
    <property type="entry name" value="ROK (REPRESSOR, ORF, KINASE) FAMILY"/>
    <property type="match status" value="1"/>
</dbReference>
<proteinExistence type="predicted"/>
<evidence type="ECO:0000313" key="2">
    <source>
        <dbReference type="Proteomes" id="UP000655420"/>
    </source>
</evidence>